<dbReference type="InterPro" id="IPR011877">
    <property type="entry name" value="Ribokinase"/>
</dbReference>
<comment type="catalytic activity">
    <reaction evidence="12">
        <text>D-ribose + ATP = D-ribose 5-phosphate + ADP + H(+)</text>
        <dbReference type="Rhea" id="RHEA:13697"/>
        <dbReference type="ChEBI" id="CHEBI:15378"/>
        <dbReference type="ChEBI" id="CHEBI:30616"/>
        <dbReference type="ChEBI" id="CHEBI:47013"/>
        <dbReference type="ChEBI" id="CHEBI:78346"/>
        <dbReference type="ChEBI" id="CHEBI:456216"/>
        <dbReference type="EC" id="2.7.1.15"/>
    </reaction>
</comment>
<gene>
    <name evidence="12 14" type="primary">rbsK</name>
    <name evidence="14" type="ORF">CEE69_24270</name>
</gene>
<keyword evidence="15" id="KW-1185">Reference proteome</keyword>
<name>A0A2G1W225_9BACT</name>
<keyword evidence="6 12" id="KW-0547">Nucleotide-binding</keyword>
<comment type="caution">
    <text evidence="12">Lacks conserved residue(s) required for the propagation of feature annotation.</text>
</comment>
<feature type="binding site" evidence="12">
    <location>
        <position position="259"/>
    </location>
    <ligand>
        <name>substrate</name>
    </ligand>
</feature>
<feature type="binding site" evidence="12">
    <location>
        <position position="191"/>
    </location>
    <ligand>
        <name>ATP</name>
        <dbReference type="ChEBI" id="CHEBI:30616"/>
    </ligand>
</feature>
<comment type="activity regulation">
    <text evidence="12">Activated by a monovalent cation that binds near, but not in, the active site. The most likely occupant of the site in vivo is potassium. Ion binding induces a conformational change that may alter substrate affinity.</text>
</comment>
<dbReference type="Proteomes" id="UP000225740">
    <property type="component" value="Unassembled WGS sequence"/>
</dbReference>
<comment type="pathway">
    <text evidence="12">Carbohydrate metabolism; D-ribose degradation; D-ribose 5-phosphate from beta-D-ribopyranose: step 2/2.</text>
</comment>
<evidence type="ECO:0000256" key="8">
    <source>
        <dbReference type="ARBA" id="ARBA00022840"/>
    </source>
</evidence>
<dbReference type="RefSeq" id="WP_099263227.1">
    <property type="nucleotide sequence ID" value="NZ_NIZW01000023.1"/>
</dbReference>
<dbReference type="NCBIfam" id="TIGR02152">
    <property type="entry name" value="D_ribokin_bact"/>
    <property type="match status" value="1"/>
</dbReference>
<comment type="cofactor">
    <cofactor evidence="12">
        <name>Mg(2+)</name>
        <dbReference type="ChEBI" id="CHEBI:18420"/>
    </cofactor>
    <text evidence="12">Requires a divalent cation, most likely magnesium in vivo, as an electrophilic catalyst to aid phosphoryl group transfer. It is the chelate of the metal and the nucleotide that is the actual substrate.</text>
</comment>
<feature type="binding site" evidence="12">
    <location>
        <position position="289"/>
    </location>
    <ligand>
        <name>K(+)</name>
        <dbReference type="ChEBI" id="CHEBI:29103"/>
    </ligand>
</feature>
<dbReference type="Gene3D" id="3.40.1190.20">
    <property type="match status" value="1"/>
</dbReference>
<dbReference type="GO" id="GO:0005524">
    <property type="term" value="F:ATP binding"/>
    <property type="evidence" value="ECO:0007669"/>
    <property type="project" value="UniProtKB-UniRule"/>
</dbReference>
<protein>
    <recommendedName>
        <fullName evidence="3 12">Ribokinase</fullName>
        <shortName evidence="12">RK</shortName>
        <ecNumber evidence="2 12">2.7.1.15</ecNumber>
    </recommendedName>
</protein>
<comment type="similarity">
    <text evidence="1">Belongs to the carbohydrate kinase pfkB family.</text>
</comment>
<dbReference type="HAMAP" id="MF_01987">
    <property type="entry name" value="Ribokinase"/>
    <property type="match status" value="1"/>
</dbReference>
<evidence type="ECO:0000256" key="7">
    <source>
        <dbReference type="ARBA" id="ARBA00022777"/>
    </source>
</evidence>
<comment type="similarity">
    <text evidence="12">Belongs to the carbohydrate kinase PfkB family. Ribokinase subfamily.</text>
</comment>
<dbReference type="Pfam" id="PF00294">
    <property type="entry name" value="PfkB"/>
    <property type="match status" value="1"/>
</dbReference>
<evidence type="ECO:0000256" key="9">
    <source>
        <dbReference type="ARBA" id="ARBA00022842"/>
    </source>
</evidence>
<keyword evidence="8 12" id="KW-0067">ATP-binding</keyword>
<feature type="binding site" evidence="12">
    <location>
        <begin position="46"/>
        <end position="50"/>
    </location>
    <ligand>
        <name>substrate</name>
    </ligand>
</feature>
<comment type="subunit">
    <text evidence="12">Homodimer.</text>
</comment>
<dbReference type="PROSITE" id="PS00584">
    <property type="entry name" value="PFKB_KINASES_2"/>
    <property type="match status" value="1"/>
</dbReference>
<evidence type="ECO:0000313" key="14">
    <source>
        <dbReference type="EMBL" id="PHQ32729.1"/>
    </source>
</evidence>
<dbReference type="SUPFAM" id="SSF53613">
    <property type="entry name" value="Ribokinase-like"/>
    <property type="match status" value="1"/>
</dbReference>
<feature type="binding site" evidence="12">
    <location>
        <position position="292"/>
    </location>
    <ligand>
        <name>K(+)</name>
        <dbReference type="ChEBI" id="CHEBI:29103"/>
    </ligand>
</feature>
<feature type="binding site" evidence="12">
    <location>
        <begin position="227"/>
        <end position="232"/>
    </location>
    <ligand>
        <name>ATP</name>
        <dbReference type="ChEBI" id="CHEBI:30616"/>
    </ligand>
</feature>
<keyword evidence="12" id="KW-0963">Cytoplasm</keyword>
<dbReference type="InterPro" id="IPR002173">
    <property type="entry name" value="Carboh/pur_kinase_PfkB_CS"/>
</dbReference>
<dbReference type="EC" id="2.7.1.15" evidence="2 12"/>
<dbReference type="AlphaFoldDB" id="A0A2G1W225"/>
<evidence type="ECO:0000313" key="15">
    <source>
        <dbReference type="Proteomes" id="UP000225740"/>
    </source>
</evidence>
<dbReference type="OrthoDB" id="9775849at2"/>
<dbReference type="InterPro" id="IPR011611">
    <property type="entry name" value="PfkB_dom"/>
</dbReference>
<comment type="function">
    <text evidence="12">Catalyzes the phosphorylation of ribose at O-5 in a reaction requiring ATP and magnesium. The resulting D-ribose-5-phosphate can then be used either for sythesis of nucleotides, histidine, and tryptophan, or as a component of the pentose phosphate pathway.</text>
</comment>
<evidence type="ECO:0000256" key="4">
    <source>
        <dbReference type="ARBA" id="ARBA00022679"/>
    </source>
</evidence>
<dbReference type="GO" id="GO:0005829">
    <property type="term" value="C:cytosol"/>
    <property type="evidence" value="ECO:0007669"/>
    <property type="project" value="TreeGrafter"/>
</dbReference>
<dbReference type="CDD" id="cd01174">
    <property type="entry name" value="ribokinase"/>
    <property type="match status" value="1"/>
</dbReference>
<reference evidence="14 15" key="1">
    <citation type="submission" date="2017-06" db="EMBL/GenBank/DDBJ databases">
        <title>Description of Rhodopirellula bahusiensis sp. nov.</title>
        <authorList>
            <person name="Kizina J."/>
            <person name="Harder J."/>
        </authorList>
    </citation>
    <scope>NUCLEOTIDE SEQUENCE [LARGE SCALE GENOMIC DNA]</scope>
    <source>
        <strain evidence="14 15">SWK21</strain>
    </source>
</reference>
<feature type="domain" description="Carbohydrate kinase PfkB" evidence="13">
    <location>
        <begin position="10"/>
        <end position="300"/>
    </location>
</feature>
<sequence length="315" mass="32475">MNNAQTTRPKITVVGSANVDLTFRTPRLPVPGETFAGHSLHQGMGGKGANQAVVAARLGADVSFVARVGNDGFATQAIDAYKNDGINTKFIRHSKDQPTGTAAILVDDEAENCIIVVAGANAELCADDVRSAKTAIEAADVVICQLETPVEAAIEAFKIARAANVLTMLTPAPAKLVTDELLALSDACVPNKTEIAAITGKAVETEADCVLAAQTLMQRGVRQVALTMGGEGVLTLDHSGMSRIPATQVKAVDTTGAGDAFTGALAVSLAEGLPLSDAASRAAIVAAISVTRIGTQTSFPSLDEVNGWNQPEETK</sequence>
<dbReference type="UniPathway" id="UPA00916">
    <property type="reaction ID" value="UER00889"/>
</dbReference>
<proteinExistence type="inferred from homology"/>
<dbReference type="InterPro" id="IPR002139">
    <property type="entry name" value="Ribo/fructo_kinase"/>
</dbReference>
<keyword evidence="10 12" id="KW-0630">Potassium</keyword>
<keyword evidence="5 12" id="KW-0479">Metal-binding</keyword>
<feature type="binding site" evidence="12">
    <location>
        <position position="255"/>
    </location>
    <ligand>
        <name>K(+)</name>
        <dbReference type="ChEBI" id="CHEBI:29103"/>
    </ligand>
</feature>
<feature type="binding site" evidence="12">
    <location>
        <begin position="18"/>
        <end position="20"/>
    </location>
    <ligand>
        <name>substrate</name>
    </ligand>
</feature>
<dbReference type="PANTHER" id="PTHR10584">
    <property type="entry name" value="SUGAR KINASE"/>
    <property type="match status" value="1"/>
</dbReference>
<keyword evidence="4 12" id="KW-0808">Transferase</keyword>
<evidence type="ECO:0000256" key="1">
    <source>
        <dbReference type="ARBA" id="ARBA00005380"/>
    </source>
</evidence>
<keyword evidence="7 12" id="KW-0418">Kinase</keyword>
<dbReference type="InterPro" id="IPR029056">
    <property type="entry name" value="Ribokinase-like"/>
</dbReference>
<organism evidence="14 15">
    <name type="scientific">Rhodopirellula bahusiensis</name>
    <dbReference type="NCBI Taxonomy" id="2014065"/>
    <lineage>
        <taxon>Bacteria</taxon>
        <taxon>Pseudomonadati</taxon>
        <taxon>Planctomycetota</taxon>
        <taxon>Planctomycetia</taxon>
        <taxon>Pirellulales</taxon>
        <taxon>Pirellulaceae</taxon>
        <taxon>Rhodopirellula</taxon>
    </lineage>
</organism>
<feature type="binding site" evidence="12">
    <location>
        <position position="298"/>
    </location>
    <ligand>
        <name>K(+)</name>
        <dbReference type="ChEBI" id="CHEBI:29103"/>
    </ligand>
</feature>
<evidence type="ECO:0000256" key="5">
    <source>
        <dbReference type="ARBA" id="ARBA00022723"/>
    </source>
</evidence>
<dbReference type="GeneID" id="90611056"/>
<feature type="binding site" evidence="12">
    <location>
        <begin position="258"/>
        <end position="259"/>
    </location>
    <ligand>
        <name>ATP</name>
        <dbReference type="ChEBI" id="CHEBI:30616"/>
    </ligand>
</feature>
<dbReference type="GO" id="GO:0046872">
    <property type="term" value="F:metal ion binding"/>
    <property type="evidence" value="ECO:0007669"/>
    <property type="project" value="UniProtKB-KW"/>
</dbReference>
<dbReference type="GO" id="GO:0004747">
    <property type="term" value="F:ribokinase activity"/>
    <property type="evidence" value="ECO:0007669"/>
    <property type="project" value="UniProtKB-UniRule"/>
</dbReference>
<evidence type="ECO:0000256" key="2">
    <source>
        <dbReference type="ARBA" id="ARBA00012035"/>
    </source>
</evidence>
<evidence type="ECO:0000256" key="12">
    <source>
        <dbReference type="HAMAP-Rule" id="MF_01987"/>
    </source>
</evidence>
<dbReference type="EMBL" id="NIZW01000023">
    <property type="protein sequence ID" value="PHQ32729.1"/>
    <property type="molecule type" value="Genomic_DNA"/>
</dbReference>
<keyword evidence="9 12" id="KW-0460">Magnesium</keyword>
<feature type="binding site" evidence="12">
    <location>
        <position position="253"/>
    </location>
    <ligand>
        <name>K(+)</name>
        <dbReference type="ChEBI" id="CHEBI:29103"/>
    </ligand>
</feature>
<feature type="binding site" evidence="12">
    <location>
        <position position="294"/>
    </location>
    <ligand>
        <name>K(+)</name>
        <dbReference type="ChEBI" id="CHEBI:29103"/>
    </ligand>
</feature>
<feature type="binding site" evidence="12">
    <location>
        <position position="147"/>
    </location>
    <ligand>
        <name>substrate</name>
    </ligand>
</feature>
<dbReference type="PRINTS" id="PR00990">
    <property type="entry name" value="RIBOKINASE"/>
</dbReference>
<evidence type="ECO:0000256" key="11">
    <source>
        <dbReference type="ARBA" id="ARBA00023277"/>
    </source>
</evidence>
<comment type="subcellular location">
    <subcellularLocation>
        <location evidence="12">Cytoplasm</location>
    </subcellularLocation>
</comment>
<evidence type="ECO:0000256" key="3">
    <source>
        <dbReference type="ARBA" id="ARBA00016943"/>
    </source>
</evidence>
<keyword evidence="11 12" id="KW-0119">Carbohydrate metabolism</keyword>
<dbReference type="PANTHER" id="PTHR10584:SF166">
    <property type="entry name" value="RIBOKINASE"/>
    <property type="match status" value="1"/>
</dbReference>
<accession>A0A2G1W225</accession>
<feature type="active site" description="Proton acceptor" evidence="12">
    <location>
        <position position="259"/>
    </location>
</feature>
<evidence type="ECO:0000256" key="10">
    <source>
        <dbReference type="ARBA" id="ARBA00022958"/>
    </source>
</evidence>
<evidence type="ECO:0000256" key="6">
    <source>
        <dbReference type="ARBA" id="ARBA00022741"/>
    </source>
</evidence>
<comment type="caution">
    <text evidence="14">The sequence shown here is derived from an EMBL/GenBank/DDBJ whole genome shotgun (WGS) entry which is preliminary data.</text>
</comment>
<evidence type="ECO:0000259" key="13">
    <source>
        <dbReference type="Pfam" id="PF00294"/>
    </source>
</evidence>
<dbReference type="GO" id="GO:0019303">
    <property type="term" value="P:D-ribose catabolic process"/>
    <property type="evidence" value="ECO:0007669"/>
    <property type="project" value="UniProtKB-UniRule"/>
</dbReference>